<name>A0A0E9SY61_ANGAN</name>
<organism evidence="1">
    <name type="scientific">Anguilla anguilla</name>
    <name type="common">European freshwater eel</name>
    <name type="synonym">Muraena anguilla</name>
    <dbReference type="NCBI Taxonomy" id="7936"/>
    <lineage>
        <taxon>Eukaryota</taxon>
        <taxon>Metazoa</taxon>
        <taxon>Chordata</taxon>
        <taxon>Craniata</taxon>
        <taxon>Vertebrata</taxon>
        <taxon>Euteleostomi</taxon>
        <taxon>Actinopterygii</taxon>
        <taxon>Neopterygii</taxon>
        <taxon>Teleostei</taxon>
        <taxon>Anguilliformes</taxon>
        <taxon>Anguillidae</taxon>
        <taxon>Anguilla</taxon>
    </lineage>
</organism>
<proteinExistence type="predicted"/>
<accession>A0A0E9SY61</accession>
<reference evidence="1" key="2">
    <citation type="journal article" date="2015" name="Fish Shellfish Immunol.">
        <title>Early steps in the European eel (Anguilla anguilla)-Vibrio vulnificus interaction in the gills: Role of the RtxA13 toxin.</title>
        <authorList>
            <person name="Callol A."/>
            <person name="Pajuelo D."/>
            <person name="Ebbesson L."/>
            <person name="Teles M."/>
            <person name="MacKenzie S."/>
            <person name="Amaro C."/>
        </authorList>
    </citation>
    <scope>NUCLEOTIDE SEQUENCE</scope>
</reference>
<sequence>MKQTIRFESLTDCNPNPFYLNKATIIS</sequence>
<dbReference type="EMBL" id="GBXM01062365">
    <property type="protein sequence ID" value="JAH46212.1"/>
    <property type="molecule type" value="Transcribed_RNA"/>
</dbReference>
<evidence type="ECO:0000313" key="1">
    <source>
        <dbReference type="EMBL" id="JAH46212.1"/>
    </source>
</evidence>
<reference evidence="1" key="1">
    <citation type="submission" date="2014-11" db="EMBL/GenBank/DDBJ databases">
        <authorList>
            <person name="Amaro Gonzalez C."/>
        </authorList>
    </citation>
    <scope>NUCLEOTIDE SEQUENCE</scope>
</reference>
<protein>
    <submittedName>
        <fullName evidence="1">Uncharacterized protein</fullName>
    </submittedName>
</protein>
<dbReference type="AlphaFoldDB" id="A0A0E9SY61"/>